<feature type="compositionally biased region" description="Basic and acidic residues" evidence="1">
    <location>
        <begin position="105"/>
        <end position="118"/>
    </location>
</feature>
<keyword evidence="3" id="KW-1185">Reference proteome</keyword>
<evidence type="ECO:0000313" key="2">
    <source>
        <dbReference type="EMBL" id="KAG6449551.1"/>
    </source>
</evidence>
<feature type="compositionally biased region" description="Polar residues" evidence="1">
    <location>
        <begin position="965"/>
        <end position="987"/>
    </location>
</feature>
<reference evidence="2" key="1">
    <citation type="journal article" date="2016" name="Insect Biochem. Mol. Biol.">
        <title>Multifaceted biological insights from a draft genome sequence of the tobacco hornworm moth, Manduca sexta.</title>
        <authorList>
            <person name="Kanost M.R."/>
            <person name="Arrese E.L."/>
            <person name="Cao X."/>
            <person name="Chen Y.R."/>
            <person name="Chellapilla S."/>
            <person name="Goldsmith M.R."/>
            <person name="Grosse-Wilde E."/>
            <person name="Heckel D.G."/>
            <person name="Herndon N."/>
            <person name="Jiang H."/>
            <person name="Papanicolaou A."/>
            <person name="Qu J."/>
            <person name="Soulages J.L."/>
            <person name="Vogel H."/>
            <person name="Walters J."/>
            <person name="Waterhouse R.M."/>
            <person name="Ahn S.J."/>
            <person name="Almeida F.C."/>
            <person name="An C."/>
            <person name="Aqrawi P."/>
            <person name="Bretschneider A."/>
            <person name="Bryant W.B."/>
            <person name="Bucks S."/>
            <person name="Chao H."/>
            <person name="Chevignon G."/>
            <person name="Christen J.M."/>
            <person name="Clarke D.F."/>
            <person name="Dittmer N.T."/>
            <person name="Ferguson L.C.F."/>
            <person name="Garavelou S."/>
            <person name="Gordon K.H.J."/>
            <person name="Gunaratna R.T."/>
            <person name="Han Y."/>
            <person name="Hauser F."/>
            <person name="He Y."/>
            <person name="Heidel-Fischer H."/>
            <person name="Hirsh A."/>
            <person name="Hu Y."/>
            <person name="Jiang H."/>
            <person name="Kalra D."/>
            <person name="Klinner C."/>
            <person name="Konig C."/>
            <person name="Kovar C."/>
            <person name="Kroll A.R."/>
            <person name="Kuwar S.S."/>
            <person name="Lee S.L."/>
            <person name="Lehman R."/>
            <person name="Li K."/>
            <person name="Li Z."/>
            <person name="Liang H."/>
            <person name="Lovelace S."/>
            <person name="Lu Z."/>
            <person name="Mansfield J.H."/>
            <person name="McCulloch K.J."/>
            <person name="Mathew T."/>
            <person name="Morton B."/>
            <person name="Muzny D.M."/>
            <person name="Neunemann D."/>
            <person name="Ongeri F."/>
            <person name="Pauchet Y."/>
            <person name="Pu L.L."/>
            <person name="Pyrousis I."/>
            <person name="Rao X.J."/>
            <person name="Redding A."/>
            <person name="Roesel C."/>
            <person name="Sanchez-Gracia A."/>
            <person name="Schaack S."/>
            <person name="Shukla A."/>
            <person name="Tetreau G."/>
            <person name="Wang Y."/>
            <person name="Xiong G.H."/>
            <person name="Traut W."/>
            <person name="Walsh T.K."/>
            <person name="Worley K.C."/>
            <person name="Wu D."/>
            <person name="Wu W."/>
            <person name="Wu Y.Q."/>
            <person name="Zhang X."/>
            <person name="Zou Z."/>
            <person name="Zucker H."/>
            <person name="Briscoe A.D."/>
            <person name="Burmester T."/>
            <person name="Clem R.J."/>
            <person name="Feyereisen R."/>
            <person name="Grimmelikhuijzen C.J.P."/>
            <person name="Hamodrakas S.J."/>
            <person name="Hansson B.S."/>
            <person name="Huguet E."/>
            <person name="Jermiin L.S."/>
            <person name="Lan Q."/>
            <person name="Lehman H.K."/>
            <person name="Lorenzen M."/>
            <person name="Merzendorfer H."/>
            <person name="Michalopoulos I."/>
            <person name="Morton D.B."/>
            <person name="Muthukrishnan S."/>
            <person name="Oakeshott J.G."/>
            <person name="Palmer W."/>
            <person name="Park Y."/>
            <person name="Passarelli A.L."/>
            <person name="Rozas J."/>
            <person name="Schwartz L.M."/>
            <person name="Smith W."/>
            <person name="Southgate A."/>
            <person name="Vilcinskas A."/>
            <person name="Vogt R."/>
            <person name="Wang P."/>
            <person name="Werren J."/>
            <person name="Yu X.Q."/>
            <person name="Zhou J.J."/>
            <person name="Brown S.J."/>
            <person name="Scherer S.E."/>
            <person name="Richards S."/>
            <person name="Blissard G.W."/>
        </authorList>
    </citation>
    <scope>NUCLEOTIDE SEQUENCE</scope>
</reference>
<dbReference type="AlphaFoldDB" id="A0A921Z127"/>
<feature type="compositionally biased region" description="Basic and acidic residues" evidence="1">
    <location>
        <begin position="517"/>
        <end position="533"/>
    </location>
</feature>
<dbReference type="Proteomes" id="UP000791440">
    <property type="component" value="Unassembled WGS sequence"/>
</dbReference>
<evidence type="ECO:0000256" key="1">
    <source>
        <dbReference type="SAM" id="MobiDB-lite"/>
    </source>
</evidence>
<feature type="compositionally biased region" description="Low complexity" evidence="1">
    <location>
        <begin position="88"/>
        <end position="104"/>
    </location>
</feature>
<comment type="caution">
    <text evidence="2">The sequence shown here is derived from an EMBL/GenBank/DDBJ whole genome shotgun (WGS) entry which is preliminary data.</text>
</comment>
<feature type="region of interest" description="Disordered" evidence="1">
    <location>
        <begin position="838"/>
        <end position="1012"/>
    </location>
</feature>
<gene>
    <name evidence="2" type="ORF">O3G_MSEX006120</name>
</gene>
<feature type="region of interest" description="Disordered" evidence="1">
    <location>
        <begin position="86"/>
        <end position="152"/>
    </location>
</feature>
<evidence type="ECO:0000313" key="3">
    <source>
        <dbReference type="Proteomes" id="UP000791440"/>
    </source>
</evidence>
<feature type="compositionally biased region" description="Polar residues" evidence="1">
    <location>
        <begin position="995"/>
        <end position="1007"/>
    </location>
</feature>
<feature type="compositionally biased region" description="Polar residues" evidence="1">
    <location>
        <begin position="911"/>
        <end position="920"/>
    </location>
</feature>
<feature type="compositionally biased region" description="Basic and acidic residues" evidence="1">
    <location>
        <begin position="890"/>
        <end position="903"/>
    </location>
</feature>
<feature type="compositionally biased region" description="Polar residues" evidence="1">
    <location>
        <begin position="929"/>
        <end position="942"/>
    </location>
</feature>
<accession>A0A921Z127</accession>
<feature type="compositionally biased region" description="Basic and acidic residues" evidence="1">
    <location>
        <begin position="838"/>
        <end position="847"/>
    </location>
</feature>
<feature type="region of interest" description="Disordered" evidence="1">
    <location>
        <begin position="678"/>
        <end position="749"/>
    </location>
</feature>
<dbReference type="EMBL" id="JH668375">
    <property type="protein sequence ID" value="KAG6449551.1"/>
    <property type="molecule type" value="Genomic_DNA"/>
</dbReference>
<reference evidence="2" key="2">
    <citation type="submission" date="2020-12" db="EMBL/GenBank/DDBJ databases">
        <authorList>
            <person name="Kanost M."/>
        </authorList>
    </citation>
    <scope>NUCLEOTIDE SEQUENCE</scope>
</reference>
<organism evidence="2 3">
    <name type="scientific">Manduca sexta</name>
    <name type="common">Tobacco hawkmoth</name>
    <name type="synonym">Tobacco hornworm</name>
    <dbReference type="NCBI Taxonomy" id="7130"/>
    <lineage>
        <taxon>Eukaryota</taxon>
        <taxon>Metazoa</taxon>
        <taxon>Ecdysozoa</taxon>
        <taxon>Arthropoda</taxon>
        <taxon>Hexapoda</taxon>
        <taxon>Insecta</taxon>
        <taxon>Pterygota</taxon>
        <taxon>Neoptera</taxon>
        <taxon>Endopterygota</taxon>
        <taxon>Lepidoptera</taxon>
        <taxon>Glossata</taxon>
        <taxon>Ditrysia</taxon>
        <taxon>Bombycoidea</taxon>
        <taxon>Sphingidae</taxon>
        <taxon>Sphinginae</taxon>
        <taxon>Sphingini</taxon>
        <taxon>Manduca</taxon>
    </lineage>
</organism>
<proteinExistence type="predicted"/>
<name>A0A921Z127_MANSE</name>
<sequence length="1069" mass="120907">MEVADQWQREWAGTAEYGKVTEGGVTRRIARAMEVLHTSGPGARVRVLRAAYHSSAGPGVPASSYMLHSSRRVITSGFNFMEPPSLPSIPSKPLEISSTSLDSSPDSHTETENYKVTEPDDLEISEPSKWRGSSGINSIRMPSEESSSADNASIIDLDVRTNKGLHRKYSYDSESSDNQWNKNSARSPFLDAPITLNTLKYKSLLNNSWNNRRKSYSFEDTSSMGDDSPFKNDTIAMESSTDSGICKSSEIVNDATDDSSHSRTFDHNEKKSKIQDESFQEWLSKNRLNSFYKGTKFKSDREHNTVIEHPSENKAHNNNIIIQSTGKVSITLPVTIEADDNSQHKKVKKVEFCKTELHVAVDTGEVNIISTDDKPPPSNDFRKRRSAFVPMLDVPEKSITLFGDKFIDSSESIQVGDMLKRNNGDVSEIDENTAATKSILKNKIPKPKPYLLGENMAFGSTSISNETGHNENFAVQTAVSLINKQLEAERRYSDELLKSNVLEQTNSSVRKTSAFRTIDEGPNKDDMSDTEDTPRLLIKSDKPVKESIKVNHVNSIKDKFYALQTSPTQSRSKTRQLRQSELSYFGIDNHRRKNIDQPIISENVPQNDSAVENIFHSVKLVKKISNSVCSSEAESEDTPQYQNVPLNTTYTPVPTPRLHSKHDIKPNKLEPAHIVKNVVDKDREGSDEISVPVPITRRPRLRKQEDHTTPTSRSLSEPPKGYKYNSLDKTHRSNNQSTRTTKYANKSGNENHKLRVTKVSPGNSRKIEEDPIPIYVNLDDDVEPVYQVLDNRTSSHRRSLRDSVKKIFPKKHSHKTDNYKQHSRRISHENDYAEIERLSDNENDSFKKTQRLNSKSDTLQKLVKNEQPRFSRDCRRETDKRLTTSQNIKKSTDNKKSDEDSMSKLKHGYRSLSSQRNGNKTSHEDSSTKKNGNLSRTDNKTVTPIVENIMIRQKKHSNDKHTSKNEPSQQKQHIRDNNNTPSTSLQIKSDAKHSTYINSNTKSSGQRTSRRNEYVINYDDKKGTVSSVCKIKTGPGGTRTKKVSSEMIGEKPTETVVRHKAINRIALRK</sequence>
<protein>
    <submittedName>
        <fullName evidence="2">Uncharacterized protein</fullName>
    </submittedName>
</protein>
<feature type="compositionally biased region" description="Basic and acidic residues" evidence="1">
    <location>
        <begin position="863"/>
        <end position="882"/>
    </location>
</feature>
<feature type="region of interest" description="Disordered" evidence="1">
    <location>
        <begin position="513"/>
        <end position="533"/>
    </location>
</feature>
<feature type="compositionally biased region" description="Polar residues" evidence="1">
    <location>
        <begin position="733"/>
        <end position="748"/>
    </location>
</feature>